<accession>A0ABS9S3G1</accession>
<dbReference type="Gene3D" id="3.10.180.10">
    <property type="entry name" value="2,3-Dihydroxybiphenyl 1,2-Dioxygenase, domain 1"/>
    <property type="match status" value="1"/>
</dbReference>
<dbReference type="InterPro" id="IPR037523">
    <property type="entry name" value="VOC_core"/>
</dbReference>
<comment type="caution">
    <text evidence="2">The sequence shown here is derived from an EMBL/GenBank/DDBJ whole genome shotgun (WGS) entry which is preliminary data.</text>
</comment>
<proteinExistence type="predicted"/>
<sequence>MTTNQDTNDSLATLPPLPDISFDHTGFITPDIHASVQFWQDILGFEAQPIGERRQEWIGGFMGVKDAQVRLVHLFGHGSHIEFIQIDTPYDDVAITRASQGNVAHICLMTSDVDSLRARILAGGGSEQGRMVFITEGIAKGRRGLYMMDPHGVLIEIVEKPQS</sequence>
<dbReference type="InterPro" id="IPR029068">
    <property type="entry name" value="Glyas_Bleomycin-R_OHBP_Dase"/>
</dbReference>
<dbReference type="PROSITE" id="PS51819">
    <property type="entry name" value="VOC"/>
    <property type="match status" value="1"/>
</dbReference>
<dbReference type="InterPro" id="IPR050383">
    <property type="entry name" value="GlyoxalaseI/FosfomycinResist"/>
</dbReference>
<dbReference type="InterPro" id="IPR004360">
    <property type="entry name" value="Glyas_Fos-R_dOase_dom"/>
</dbReference>
<evidence type="ECO:0000313" key="2">
    <source>
        <dbReference type="EMBL" id="MCH4810558.1"/>
    </source>
</evidence>
<dbReference type="Proteomes" id="UP001320609">
    <property type="component" value="Unassembled WGS sequence"/>
</dbReference>
<dbReference type="EMBL" id="JAKVTW010000002">
    <property type="protein sequence ID" value="MCH4810558.1"/>
    <property type="molecule type" value="Genomic_DNA"/>
</dbReference>
<feature type="domain" description="VOC" evidence="1">
    <location>
        <begin position="21"/>
        <end position="160"/>
    </location>
</feature>
<keyword evidence="3" id="KW-1185">Reference proteome</keyword>
<dbReference type="Pfam" id="PF00903">
    <property type="entry name" value="Glyoxalase"/>
    <property type="match status" value="1"/>
</dbReference>
<gene>
    <name evidence="2" type="ORF">MLE19_04360</name>
</gene>
<reference evidence="2 3" key="1">
    <citation type="submission" date="2022-03" db="EMBL/GenBank/DDBJ databases">
        <title>Genomic signatures underlying metal tolerance in selected Arctic bacterial isolates.</title>
        <authorList>
            <person name="Thomas F.A."/>
            <person name="Venkatachalam S."/>
            <person name="Krishnan K.P."/>
        </authorList>
    </citation>
    <scope>NUCLEOTIDE SEQUENCE [LARGE SCALE GENOMIC DNA]</scope>
    <source>
        <strain evidence="2 3">HM116</strain>
    </source>
</reference>
<organism evidence="2 3">
    <name type="scientific">Vreelandella neptunia</name>
    <dbReference type="NCBI Taxonomy" id="115551"/>
    <lineage>
        <taxon>Bacteria</taxon>
        <taxon>Pseudomonadati</taxon>
        <taxon>Pseudomonadota</taxon>
        <taxon>Gammaproteobacteria</taxon>
        <taxon>Oceanospirillales</taxon>
        <taxon>Halomonadaceae</taxon>
        <taxon>Vreelandella</taxon>
    </lineage>
</organism>
<name>A0ABS9S3G1_9GAMM</name>
<dbReference type="PANTHER" id="PTHR21366">
    <property type="entry name" value="GLYOXALASE FAMILY PROTEIN"/>
    <property type="match status" value="1"/>
</dbReference>
<evidence type="ECO:0000259" key="1">
    <source>
        <dbReference type="PROSITE" id="PS51819"/>
    </source>
</evidence>
<protein>
    <submittedName>
        <fullName evidence="2">VOC family protein</fullName>
    </submittedName>
</protein>
<dbReference type="RefSeq" id="WP_240716862.1">
    <property type="nucleotide sequence ID" value="NZ_JAKVTW010000002.1"/>
</dbReference>
<evidence type="ECO:0000313" key="3">
    <source>
        <dbReference type="Proteomes" id="UP001320609"/>
    </source>
</evidence>
<dbReference type="SUPFAM" id="SSF54593">
    <property type="entry name" value="Glyoxalase/Bleomycin resistance protein/Dihydroxybiphenyl dioxygenase"/>
    <property type="match status" value="1"/>
</dbReference>